<protein>
    <recommendedName>
        <fullName evidence="4">Lipoprotein</fullName>
    </recommendedName>
</protein>
<evidence type="ECO:0000313" key="3">
    <source>
        <dbReference type="Proteomes" id="UP000321225"/>
    </source>
</evidence>
<dbReference type="RefSeq" id="WP_147037832.1">
    <property type="nucleotide sequence ID" value="NZ_BJUW01000001.1"/>
</dbReference>
<dbReference type="PROSITE" id="PS51257">
    <property type="entry name" value="PROKAR_LIPOPROTEIN"/>
    <property type="match status" value="1"/>
</dbReference>
<gene>
    <name evidence="2" type="ORF">MAE01_03590</name>
</gene>
<dbReference type="Proteomes" id="UP000321225">
    <property type="component" value="Unassembled WGS sequence"/>
</dbReference>
<keyword evidence="3" id="KW-1185">Reference proteome</keyword>
<proteinExistence type="predicted"/>
<dbReference type="AlphaFoldDB" id="A0A511ACS9"/>
<accession>A0A511ACS9</accession>
<feature type="signal peptide" evidence="1">
    <location>
        <begin position="1"/>
        <end position="23"/>
    </location>
</feature>
<evidence type="ECO:0000256" key="1">
    <source>
        <dbReference type="SAM" id="SignalP"/>
    </source>
</evidence>
<sequence>MLSKTATLAADVFVAVLAFTGCAAEPAPPTSGRMATTGQSLVPVFAAGDSVTPEWAERINADKSELLTAYPVGDEHIVVDWAVPVPEAVRLQVEKNIRAASPDFGRIEPSNGAADASRALAMEALETEAERLGGFDLVAYSCLLSATHDGPYGDPYFERIWVSVGGGPQGPQPSYAEGLAKVQDWANGYKGRTYVVVNHLGCAQ</sequence>
<comment type="caution">
    <text evidence="2">The sequence shown here is derived from an EMBL/GenBank/DDBJ whole genome shotgun (WGS) entry which is preliminary data.</text>
</comment>
<name>A0A511ACS9_9MICO</name>
<evidence type="ECO:0000313" key="2">
    <source>
        <dbReference type="EMBL" id="GEK85183.1"/>
    </source>
</evidence>
<keyword evidence="1" id="KW-0732">Signal</keyword>
<organism evidence="2 3">
    <name type="scientific">Microbacterium aerolatum</name>
    <dbReference type="NCBI Taxonomy" id="153731"/>
    <lineage>
        <taxon>Bacteria</taxon>
        <taxon>Bacillati</taxon>
        <taxon>Actinomycetota</taxon>
        <taxon>Actinomycetes</taxon>
        <taxon>Micrococcales</taxon>
        <taxon>Microbacteriaceae</taxon>
        <taxon>Microbacterium</taxon>
    </lineage>
</organism>
<dbReference type="OrthoDB" id="23692at2"/>
<dbReference type="EMBL" id="BJUW01000001">
    <property type="protein sequence ID" value="GEK85183.1"/>
    <property type="molecule type" value="Genomic_DNA"/>
</dbReference>
<reference evidence="2 3" key="1">
    <citation type="submission" date="2019-07" db="EMBL/GenBank/DDBJ databases">
        <title>Whole genome shotgun sequence of Microbacterium aerolatum NBRC 103071.</title>
        <authorList>
            <person name="Hosoyama A."/>
            <person name="Uohara A."/>
            <person name="Ohji S."/>
            <person name="Ichikawa N."/>
        </authorList>
    </citation>
    <scope>NUCLEOTIDE SEQUENCE [LARGE SCALE GENOMIC DNA]</scope>
    <source>
        <strain evidence="2 3">NBRC 103071</strain>
    </source>
</reference>
<evidence type="ECO:0008006" key="4">
    <source>
        <dbReference type="Google" id="ProtNLM"/>
    </source>
</evidence>
<feature type="chain" id="PRO_5021760366" description="Lipoprotein" evidence="1">
    <location>
        <begin position="24"/>
        <end position="204"/>
    </location>
</feature>